<evidence type="ECO:0000256" key="10">
    <source>
        <dbReference type="ARBA" id="ARBA00023136"/>
    </source>
</evidence>
<protein>
    <recommendedName>
        <fullName evidence="4">Phosphatidylglycerol lysyltransferase</fullName>
        <ecNumber evidence="3">2.3.2.3</ecNumber>
    </recommendedName>
    <alternativeName>
        <fullName evidence="12">Lysylphosphatidylglycerol synthase</fullName>
    </alternativeName>
</protein>
<gene>
    <name evidence="16" type="primary">mprF</name>
    <name evidence="16" type="ORF">G3480_22005</name>
</gene>
<evidence type="ECO:0000256" key="6">
    <source>
        <dbReference type="ARBA" id="ARBA00022679"/>
    </source>
</evidence>
<dbReference type="PANTHER" id="PTHR34697">
    <property type="entry name" value="PHOSPHATIDYLGLYCEROL LYSYLTRANSFERASE"/>
    <property type="match status" value="1"/>
</dbReference>
<evidence type="ECO:0000256" key="11">
    <source>
        <dbReference type="ARBA" id="ARBA00023251"/>
    </source>
</evidence>
<feature type="transmembrane region" description="Helical" evidence="14">
    <location>
        <begin position="315"/>
        <end position="336"/>
    </location>
</feature>
<dbReference type="InterPro" id="IPR022791">
    <property type="entry name" value="L-PG_synthase/AglD"/>
</dbReference>
<feature type="transmembrane region" description="Helical" evidence="14">
    <location>
        <begin position="199"/>
        <end position="221"/>
    </location>
</feature>
<dbReference type="InterPro" id="IPR024320">
    <property type="entry name" value="LPG_synthase_C"/>
</dbReference>
<feature type="transmembrane region" description="Helical" evidence="14">
    <location>
        <begin position="48"/>
        <end position="66"/>
    </location>
</feature>
<keyword evidence="9" id="KW-0443">Lipid metabolism</keyword>
<evidence type="ECO:0000256" key="2">
    <source>
        <dbReference type="ARBA" id="ARBA00008627"/>
    </source>
</evidence>
<dbReference type="AlphaFoldDB" id="A0A6P1E0V3"/>
<dbReference type="InterPro" id="IPR051211">
    <property type="entry name" value="PG_lysyltransferase"/>
</dbReference>
<feature type="transmembrane region" description="Helical" evidence="14">
    <location>
        <begin position="241"/>
        <end position="263"/>
    </location>
</feature>
<keyword evidence="6" id="KW-0808">Transferase</keyword>
<dbReference type="GO" id="GO:0005886">
    <property type="term" value="C:plasma membrane"/>
    <property type="evidence" value="ECO:0007669"/>
    <property type="project" value="UniProtKB-SubCell"/>
</dbReference>
<keyword evidence="10 14" id="KW-0472">Membrane</keyword>
<comment type="similarity">
    <text evidence="2">Belongs to the LPG synthase family.</text>
</comment>
<reference evidence="17" key="1">
    <citation type="journal article" date="2020" name="Microbiol. Resour. Announc.">
        <title>Draft Genome Sequences of Thiorhodococcus mannitoliphagus and Thiorhodococcus minor, Purple Sulfur Photosynthetic Bacteria in the Gammaproteobacterial Family Chromatiaceae.</title>
        <authorList>
            <person name="Aviles F.A."/>
            <person name="Meyer T.E."/>
            <person name="Kyndt J.A."/>
        </authorList>
    </citation>
    <scope>NUCLEOTIDE SEQUENCE [LARGE SCALE GENOMIC DNA]</scope>
    <source>
        <strain evidence="17">DSM 18266</strain>
    </source>
</reference>
<evidence type="ECO:0000256" key="5">
    <source>
        <dbReference type="ARBA" id="ARBA00022475"/>
    </source>
</evidence>
<comment type="catalytic activity">
    <reaction evidence="13">
        <text>L-lysyl-tRNA(Lys) + a 1,2-diacyl-sn-glycero-3-phospho-(1'-sn-glycerol) = a 1,2-diacyl-sn-glycero-3-phospho-1'-(3'-O-L-lysyl)-sn-glycerol + tRNA(Lys)</text>
        <dbReference type="Rhea" id="RHEA:10668"/>
        <dbReference type="Rhea" id="RHEA-COMP:9696"/>
        <dbReference type="Rhea" id="RHEA-COMP:9697"/>
        <dbReference type="ChEBI" id="CHEBI:64716"/>
        <dbReference type="ChEBI" id="CHEBI:75792"/>
        <dbReference type="ChEBI" id="CHEBI:78442"/>
        <dbReference type="ChEBI" id="CHEBI:78529"/>
        <dbReference type="EC" id="2.3.2.3"/>
    </reaction>
</comment>
<dbReference type="NCBIfam" id="NF033480">
    <property type="entry name" value="bifunc_MprF"/>
    <property type="match status" value="1"/>
</dbReference>
<evidence type="ECO:0000313" key="16">
    <source>
        <dbReference type="EMBL" id="NEX22941.1"/>
    </source>
</evidence>
<evidence type="ECO:0000256" key="3">
    <source>
        <dbReference type="ARBA" id="ARBA00012014"/>
    </source>
</evidence>
<feature type="transmembrane region" description="Helical" evidence="14">
    <location>
        <begin position="452"/>
        <end position="481"/>
    </location>
</feature>
<evidence type="ECO:0000256" key="1">
    <source>
        <dbReference type="ARBA" id="ARBA00004651"/>
    </source>
</evidence>
<evidence type="ECO:0000256" key="12">
    <source>
        <dbReference type="ARBA" id="ARBA00031899"/>
    </source>
</evidence>
<feature type="transmembrane region" description="Helical" evidence="14">
    <location>
        <begin position="501"/>
        <end position="522"/>
    </location>
</feature>
<dbReference type="Proteomes" id="UP000471640">
    <property type="component" value="Unassembled WGS sequence"/>
</dbReference>
<evidence type="ECO:0000256" key="4">
    <source>
        <dbReference type="ARBA" id="ARBA00021546"/>
    </source>
</evidence>
<dbReference type="EC" id="2.3.2.3" evidence="3"/>
<keyword evidence="11" id="KW-0046">Antibiotic resistance</keyword>
<name>A0A6P1E0V3_9GAMM</name>
<dbReference type="InterPro" id="IPR016181">
    <property type="entry name" value="Acyl_CoA_acyltransferase"/>
</dbReference>
<dbReference type="GO" id="GO:0046677">
    <property type="term" value="P:response to antibiotic"/>
    <property type="evidence" value="ECO:0007669"/>
    <property type="project" value="UniProtKB-KW"/>
</dbReference>
<evidence type="ECO:0000256" key="9">
    <source>
        <dbReference type="ARBA" id="ARBA00023098"/>
    </source>
</evidence>
<evidence type="ECO:0000256" key="7">
    <source>
        <dbReference type="ARBA" id="ARBA00022692"/>
    </source>
</evidence>
<comment type="caution">
    <text evidence="16">The sequence shown here is derived from an EMBL/GenBank/DDBJ whole genome shotgun (WGS) entry which is preliminary data.</text>
</comment>
<feature type="transmembrane region" description="Helical" evidence="14">
    <location>
        <begin position="162"/>
        <end position="187"/>
    </location>
</feature>
<dbReference type="SUPFAM" id="SSF55729">
    <property type="entry name" value="Acyl-CoA N-acyltransferases (Nat)"/>
    <property type="match status" value="1"/>
</dbReference>
<evidence type="ECO:0000313" key="17">
    <source>
        <dbReference type="Proteomes" id="UP000471640"/>
    </source>
</evidence>
<keyword evidence="5" id="KW-1003">Cell membrane</keyword>
<reference evidence="16 17" key="2">
    <citation type="submission" date="2020-02" db="EMBL/GenBank/DDBJ databases">
        <title>Genome sequences of Thiorhodococcus mannitoliphagus and Thiorhodococcus minor, purple sulfur photosynthetic bacteria in the gammaproteobacterial family, Chromatiaceae.</title>
        <authorList>
            <person name="Aviles F.A."/>
            <person name="Meyer T.E."/>
            <person name="Kyndt J.A."/>
        </authorList>
    </citation>
    <scope>NUCLEOTIDE SEQUENCE [LARGE SCALE GENOMIC DNA]</scope>
    <source>
        <strain evidence="16 17">DSM 18266</strain>
    </source>
</reference>
<keyword evidence="17" id="KW-1185">Reference proteome</keyword>
<evidence type="ECO:0000256" key="14">
    <source>
        <dbReference type="SAM" id="Phobius"/>
    </source>
</evidence>
<feature type="transmembrane region" description="Helical" evidence="14">
    <location>
        <begin position="86"/>
        <end position="106"/>
    </location>
</feature>
<dbReference type="Pfam" id="PF09924">
    <property type="entry name" value="LPG_synthase_C"/>
    <property type="match status" value="1"/>
</dbReference>
<evidence type="ECO:0000256" key="8">
    <source>
        <dbReference type="ARBA" id="ARBA00022989"/>
    </source>
</evidence>
<feature type="transmembrane region" description="Helical" evidence="14">
    <location>
        <begin position="381"/>
        <end position="401"/>
    </location>
</feature>
<evidence type="ECO:0000259" key="15">
    <source>
        <dbReference type="Pfam" id="PF09924"/>
    </source>
</evidence>
<proteinExistence type="inferred from homology"/>
<dbReference type="Pfam" id="PF03706">
    <property type="entry name" value="LPG_synthase_TM"/>
    <property type="match status" value="1"/>
</dbReference>
<feature type="transmembrane region" description="Helical" evidence="14">
    <location>
        <begin position="275"/>
        <end position="295"/>
    </location>
</feature>
<accession>A0A6P1E0V3</accession>
<dbReference type="GO" id="GO:0050071">
    <property type="term" value="F:phosphatidylglycerol lysyltransferase activity"/>
    <property type="evidence" value="ECO:0007669"/>
    <property type="project" value="UniProtKB-EC"/>
</dbReference>
<keyword evidence="7 14" id="KW-0812">Transmembrane</keyword>
<sequence>MTMSQENIQGSGCAVRADARIDDLSAISDSDAADDAAERSWLKAVGAILHWVLPIVALAAVGVVGWRELRHLDLAEVHRSFQAISLGVTVALLLAGLATASLNTLYDLLLRRWLALEIRVKDLARTAWVASALNNVVGFSGMTGSGVRYLGLTKAGVAPPKAVGSAALVVLSMPLGLSVLATTLLAVHREMLQWTAVPAPLALAVLGAVSLYWPLFVLIAGRGPLHRRWLADTPTLGAAQRVSLVLVSTLDWVAVGGLLWLCLSAAGATLPLTTLLMAFALAMTLGLVSLVPGALGVFEGAMLLILGRTGADPAALVAGLLLFRVAYYFVPFLFAAQLLPGTRLLPDGGRIEELVEGFKTNPVLRVGRIPLQLLGHLSTQILAYATFAAGVVLLLSAAFPGVAERLEVLDRYMPLLAREGFHLSSVIVGTLLLGLSRGIGAGMRGAYHSTQVLLLSGAILSLLKGIDIEVAALLLMLSALLRANRASFDRRGYALASARNLRWLGGIALTLLAAAGLGSLLYGSSTLLSHLDQIGHHLHSARYARALLGMTVTFLAWLAWTWYSMPAPAVDLPDQTALQRAADFYTRVGRTTYSYLTMLGDKYLFYSPSGRALIQYGIRRGHLIALGDPACAEADLQEALHGFRTFADAYDLTPVFYQVEEANLHHYHEAGFRLLKLGETARVSLPDFTLKGKKAENLRTVLNRAKRTEMTFEVLTPPLEEGVWAELKAISDAWLAEKRMAELGFSLGSFRRDFLEWGAIAVVRQSGRLIAFASLAQDFGHRDETGIDLMRHIPDTPHGTMDVLFSNLILHAQEAGYAWFDLGMAPLSGVGRSPWSPRDERMLKLGYELGNRFYNYKGLRQYKEKFNPQWRGMYLAYPRGRSLPVVLMDVTALITRGQRGHRAAGKRAGG</sequence>
<dbReference type="EMBL" id="JAAIJR010000140">
    <property type="protein sequence ID" value="NEX22941.1"/>
    <property type="molecule type" value="Genomic_DNA"/>
</dbReference>
<feature type="transmembrane region" description="Helical" evidence="14">
    <location>
        <begin position="421"/>
        <end position="440"/>
    </location>
</feature>
<dbReference type="PANTHER" id="PTHR34697:SF2">
    <property type="entry name" value="PHOSPHATIDYLGLYCEROL LYSYLTRANSFERASE"/>
    <property type="match status" value="1"/>
</dbReference>
<feature type="domain" description="Phosphatidylglycerol lysyltransferase C-terminal" evidence="15">
    <location>
        <begin position="587"/>
        <end position="877"/>
    </location>
</feature>
<dbReference type="GO" id="GO:0055091">
    <property type="term" value="P:phospholipid homeostasis"/>
    <property type="evidence" value="ECO:0007669"/>
    <property type="project" value="TreeGrafter"/>
</dbReference>
<organism evidence="16 17">
    <name type="scientific">Thiorhodococcus mannitoliphagus</name>
    <dbReference type="NCBI Taxonomy" id="329406"/>
    <lineage>
        <taxon>Bacteria</taxon>
        <taxon>Pseudomonadati</taxon>
        <taxon>Pseudomonadota</taxon>
        <taxon>Gammaproteobacteria</taxon>
        <taxon>Chromatiales</taxon>
        <taxon>Chromatiaceae</taxon>
        <taxon>Thiorhodococcus</taxon>
    </lineage>
</organism>
<dbReference type="GO" id="GO:0006629">
    <property type="term" value="P:lipid metabolic process"/>
    <property type="evidence" value="ECO:0007669"/>
    <property type="project" value="UniProtKB-KW"/>
</dbReference>
<evidence type="ECO:0000256" key="13">
    <source>
        <dbReference type="ARBA" id="ARBA00047540"/>
    </source>
</evidence>
<keyword evidence="8 14" id="KW-1133">Transmembrane helix</keyword>
<comment type="subcellular location">
    <subcellularLocation>
        <location evidence="1">Cell membrane</location>
        <topology evidence="1">Multi-pass membrane protein</topology>
    </subcellularLocation>
</comment>